<evidence type="ECO:0000313" key="3">
    <source>
        <dbReference type="Proteomes" id="UP000034883"/>
    </source>
</evidence>
<dbReference type="KEGG" id="samy:DB32_001182"/>
<reference evidence="2 3" key="1">
    <citation type="submission" date="2015-03" db="EMBL/GenBank/DDBJ databases">
        <title>Genome assembly of Sandaracinus amylolyticus DSM 53668.</title>
        <authorList>
            <person name="Sharma G."/>
            <person name="Subramanian S."/>
        </authorList>
    </citation>
    <scope>NUCLEOTIDE SEQUENCE [LARGE SCALE GENOMIC DNA]</scope>
    <source>
        <strain evidence="2 3">DSM 53668</strain>
    </source>
</reference>
<gene>
    <name evidence="2" type="ORF">DB32_001182</name>
</gene>
<evidence type="ECO:0000256" key="1">
    <source>
        <dbReference type="SAM" id="MobiDB-lite"/>
    </source>
</evidence>
<dbReference type="STRING" id="927083.DB32_001182"/>
<feature type="region of interest" description="Disordered" evidence="1">
    <location>
        <begin position="1"/>
        <end position="39"/>
    </location>
</feature>
<protein>
    <submittedName>
        <fullName evidence="2">Uncharacterized protein</fullName>
    </submittedName>
</protein>
<proteinExistence type="predicted"/>
<evidence type="ECO:0000313" key="2">
    <source>
        <dbReference type="EMBL" id="AKF04033.1"/>
    </source>
</evidence>
<accession>A0A0F6W0B4</accession>
<dbReference type="AlphaFoldDB" id="A0A0F6W0B4"/>
<organism evidence="2 3">
    <name type="scientific">Sandaracinus amylolyticus</name>
    <dbReference type="NCBI Taxonomy" id="927083"/>
    <lineage>
        <taxon>Bacteria</taxon>
        <taxon>Pseudomonadati</taxon>
        <taxon>Myxococcota</taxon>
        <taxon>Polyangia</taxon>
        <taxon>Polyangiales</taxon>
        <taxon>Sandaracinaceae</taxon>
        <taxon>Sandaracinus</taxon>
    </lineage>
</organism>
<name>A0A0F6W0B4_9BACT</name>
<sequence length="119" mass="12870">MRSAFDLEGELGEHAPSRRARGTANDSLLHGGADVATRMPGTTRLGSQLTPAALAHVCGQFRVIVQFGYVQRCLTWGARATYSPRVGLRGTRARALHHAALRCARTTSPQARCAREDVD</sequence>
<dbReference type="Proteomes" id="UP000034883">
    <property type="component" value="Chromosome"/>
</dbReference>
<dbReference type="EMBL" id="CP011125">
    <property type="protein sequence ID" value="AKF04033.1"/>
    <property type="molecule type" value="Genomic_DNA"/>
</dbReference>
<keyword evidence="3" id="KW-1185">Reference proteome</keyword>